<feature type="compositionally biased region" description="Basic and acidic residues" evidence="1">
    <location>
        <begin position="2455"/>
        <end position="2468"/>
    </location>
</feature>
<feature type="region of interest" description="Disordered" evidence="1">
    <location>
        <begin position="1"/>
        <end position="35"/>
    </location>
</feature>
<feature type="region of interest" description="Disordered" evidence="1">
    <location>
        <begin position="2609"/>
        <end position="2667"/>
    </location>
</feature>
<feature type="region of interest" description="Disordered" evidence="1">
    <location>
        <begin position="1421"/>
        <end position="1543"/>
    </location>
</feature>
<dbReference type="CDD" id="cd20141">
    <property type="entry name" value="PWWP_MBD5"/>
    <property type="match status" value="1"/>
</dbReference>
<feature type="compositionally biased region" description="Gly residues" evidence="1">
    <location>
        <begin position="22"/>
        <end position="31"/>
    </location>
</feature>
<dbReference type="PROSITE" id="PS50878">
    <property type="entry name" value="RT_POL"/>
    <property type="match status" value="1"/>
</dbReference>
<feature type="region of interest" description="Disordered" evidence="1">
    <location>
        <begin position="1162"/>
        <end position="1268"/>
    </location>
</feature>
<feature type="compositionally biased region" description="Polar residues" evidence="1">
    <location>
        <begin position="1174"/>
        <end position="1184"/>
    </location>
</feature>
<keyword evidence="5" id="KW-1185">Reference proteome</keyword>
<feature type="compositionally biased region" description="Polar residues" evidence="1">
    <location>
        <begin position="1722"/>
        <end position="1738"/>
    </location>
</feature>
<dbReference type="SUPFAM" id="SSF63748">
    <property type="entry name" value="Tudor/PWWP/MBT"/>
    <property type="match status" value="1"/>
</dbReference>
<dbReference type="InterPro" id="IPR000313">
    <property type="entry name" value="PWWP_dom"/>
</dbReference>
<dbReference type="Gene3D" id="3.30.70.270">
    <property type="match status" value="1"/>
</dbReference>
<dbReference type="InterPro" id="IPR036691">
    <property type="entry name" value="Endo/exonu/phosph_ase_sf"/>
</dbReference>
<feature type="domain" description="PWWP" evidence="2">
    <location>
        <begin position="2519"/>
        <end position="2571"/>
    </location>
</feature>
<feature type="compositionally biased region" description="Basic and acidic residues" evidence="1">
    <location>
        <begin position="954"/>
        <end position="966"/>
    </location>
</feature>
<reference evidence="4" key="1">
    <citation type="submission" date="2020-11" db="EMBL/GenBank/DDBJ databases">
        <authorList>
            <person name="Whiteford S."/>
        </authorList>
    </citation>
    <scope>NUCLEOTIDE SEQUENCE</scope>
</reference>
<feature type="region of interest" description="Disordered" evidence="1">
    <location>
        <begin position="944"/>
        <end position="1012"/>
    </location>
</feature>
<feature type="compositionally biased region" description="Polar residues" evidence="1">
    <location>
        <begin position="2326"/>
        <end position="2350"/>
    </location>
</feature>
<accession>A0A8S4G123</accession>
<dbReference type="InterPro" id="IPR005135">
    <property type="entry name" value="Endo/exonuclease/phosphatase"/>
</dbReference>
<feature type="domain" description="Reverse transcriptase" evidence="3">
    <location>
        <begin position="539"/>
        <end position="807"/>
    </location>
</feature>
<feature type="region of interest" description="Disordered" evidence="1">
    <location>
        <begin position="1350"/>
        <end position="1372"/>
    </location>
</feature>
<evidence type="ECO:0000313" key="4">
    <source>
        <dbReference type="EMBL" id="CAG9133107.1"/>
    </source>
</evidence>
<feature type="compositionally biased region" description="Low complexity" evidence="1">
    <location>
        <begin position="2474"/>
        <end position="2484"/>
    </location>
</feature>
<feature type="compositionally biased region" description="Polar residues" evidence="1">
    <location>
        <begin position="2280"/>
        <end position="2307"/>
    </location>
</feature>
<feature type="compositionally biased region" description="Low complexity" evidence="1">
    <location>
        <begin position="1195"/>
        <end position="1213"/>
    </location>
</feature>
<comment type="caution">
    <text evidence="4">The sequence shown here is derived from an EMBL/GenBank/DDBJ whole genome shotgun (WGS) entry which is preliminary data.</text>
</comment>
<dbReference type="InterPro" id="IPR000477">
    <property type="entry name" value="RT_dom"/>
</dbReference>
<dbReference type="Proteomes" id="UP000653454">
    <property type="component" value="Unassembled WGS sequence"/>
</dbReference>
<dbReference type="Pfam" id="PF00855">
    <property type="entry name" value="PWWP"/>
    <property type="match status" value="1"/>
</dbReference>
<sequence>MMEKTKPRPPVPGSPAIPDSGSGHGNGGAGGAKNLRQRVGYQPNRPLHLATYNARTLREDVKIEELEEEISKLKWDIIGLTEVRREGEDTEILQSGNLLYHREGDQLSQGGVGFIVNKSLVNNIIEIGSVSTRVAYLILRISKRYSMKVIQVYAPTSKHTDDEVELAYEDVSSALRKFTTHFTVVMGDFNAKLGKQEGGETKVGSHGFGVRNHRGQMLADFLEKEGLYMMNSFYKKKPQRKWTWISPDGKTKNEIDFILTDKKHIFNDVSVISRVKTGSDHRLVRGTLNINCKIERSRLMKSTLRPTPAQIQDPESFQSELCDRLICLENCVTVDDLNNRFVETVREVGSKYFSSRTNRGPQKLSDGTLSLIRERREMRLQSSVDMVEYRRLNRQIAKARRCDMRRYNCKRIQDAIEQNKGSKVFARDRSVRQTLLTQLKTDTGNTVSSVPEILGEIERFYGQLYTTTQNPITSGAHDSRAPLTRHYTEDIPDVSLDEISIALKQLKNNKAPGDDGITTELLKAGGRPILIALRRLFNSVILEGTSPEAWSRSVVTLFFKKGNKSLLKNYRPIALLSHVYKLFSRVITNRLEQRLDDFQPPEQAGFRKGYSTIDHIHTLRQVIQKTEEYNLPLCLAFVDYEKAFDSIELWAMLQSLQRCHIDYRYIEVLRCMYNAATMSVRLHEHSTKPIQLQRGVRQGDVISPKLFTCALEDVFKLVEWKRLGINVNGEYISHLRFADDIVIMAETLEELGEMLTDLNDASKQVGLKMNMDKTKVMSNEHVSSSPVTVGGVTIEVVDQYPYLGQVIRLGKSNFDKEVARRIQLGWAAFGKLRHIFTENIPQCLKTKVFNQCVLPVMTYGAETWCFTKGLIHKLRVAQRAMERAMLGVSLRDRIRNEEIRRRTKVTDIAKRISTLKWQWAGHVARRADDRWSRKVLEWRPRVGKRRVGRPPTRWSDDLRKVHEMDPNRTSVSPGVPQRGKPQPGPYPPAPPAAPAHPPEDKQEPPRGPHYLTVNSGWIQQETRDSNSSLSAAMNVGMPVIGTNGQIIGVNTGYKHNHNYKPVNNTTAVPEETKEEKKDTGKEKEESQIFCGLNQALTPEVMQKINEQQQLFIQQNKNQIEMAMKGYRTQLENTNQNKVNQNQYMPQGQLVIQNGAVVKANPAKTPPWQVKRNDSNPMASPSPKSQKSDNMDFDESSNNLSEESTSSNSSFQNEQMNQSMCSRVPPLPQQYNIMGQQWPGIDMQKKKPKNNKGGKKKASPTDNKGMIYNNGMRMMDKGKSCDEMSHNVPSFMEDPNGYLAQQTVLLNNTISRQVGMNSSFDNTRYDGPSHSYNPMQDKSKQPMKQNDLPNVFRNNMAPNSSPSHNNTPDSSVITDKNIETSLPQCCKGCNVNPKTNSEIYSEQQIRRTYMKQNVYNKMELDTNSATSSPKHSFDDNPVTSSTFIDRSPLVNDNCGPIQAATVSTSNVSPTETLQPPEPSPTPSNSSRNTDTPCSNSVQNCTFPMPSPAYSNPGSNRDNFNSNPSTPGGNYPYNSPGPPVSHSLSGTQMMHFISNHNVNKNLMEVDNISMVGVKPGLKQEMYRLDGRKRMENAMPGYCPPPHLGSGPSHSLVQACYVQTFVTTMASGFSVTRDTVTSVLAGKANTVTTSINASHANFIRPPPPPSVNLATTYAIPNNHPDPFIHSVNLPTSYPLHIAGTTAQNMISKSPLEMVQNALGNYPPKSETNNTQTSSVNQIGRRTCPTVTPGQILISSTGQIIVSNSTMPPPPPKTTTSQIQSSVSVTNVTTSISQVVPTVQPVVNQPAVVVNALQTPFVLQPPMMVDGSVVQQNSVLPQLVAGVQNQSPESQRHIDVKNGQGFVQGVAMLSPESLKKKSKKKKSHANVTNVLQITAPQQNTNNIMVHHSSPQHNTSPQFSPRGFQLSPNNSISPGPMLQALTIVPGKSGTPAHIVMNGQGNTNNFGSQQIITNTSPSQQINLLQPVNLINNSSGVVPNFPAFQQFIVPNLGGMVMTADGTAIIQDNGTGVPMQLQLQTVNGQNVLTPVQNQNVFAGANGGVVIRAQNQQGKIIQSQHSPGAQFLSPNSQVMMSSPNFNGQLSPLLANLSPTNVTFNTSPHQVRSSNVQTQEFIQTNQMGQTLMVPLSPKQVSLSSGTANRSNSTFVQQNTTIVQQQTTLVSNSHNNHGASLGNSSRLSIDPNVLLNTAHKQITNQIKNRNFVEMPPELHAEESKEEKNQPFPEDVKLDSQENYAKFISDFNPMLGQIQGNMAYGNHVRHSVSTQTLVNQQRGKSPNSQAISGSSPPDTTTHSPLGALEGNASSPRLYGARSMSTQGNYADTTTKSPEPADANSSAMVQCVSSSEQDVEHAWPPDFAADTDTSLMSNIQLMRQTRHTHNSVESTEIHYSQNQINVNQQNVMPMTPNYYDRNQQYKRKNEFSDGSYRNDKIMRTNYNMVHGQQKEPEYDMNTDKTPKRHFSTSGSSSENSSIQKVFDRHSLGNDTQDVDTDPAKNPPAAEKSKFAVGDLIWGPVKGYTSWPGKLVDRCEDGRWSVRWFGADKAAGTAEDGRLMTLSEGLEAHHAARTKHRKSRKLNTHLENAIQEAMAELDKKCDGTGEAMDVTPEASGSNITDTPKRGKKDKKNKDRCKKAGLVKIAPNTSKSGDGARLRSSR</sequence>
<feature type="compositionally biased region" description="Polar residues" evidence="1">
    <location>
        <begin position="1507"/>
        <end position="1524"/>
    </location>
</feature>
<dbReference type="PROSITE" id="PS50812">
    <property type="entry name" value="PWWP"/>
    <property type="match status" value="1"/>
</dbReference>
<evidence type="ECO:0000313" key="5">
    <source>
        <dbReference type="Proteomes" id="UP000653454"/>
    </source>
</evidence>
<proteinExistence type="predicted"/>
<dbReference type="InterPro" id="IPR043128">
    <property type="entry name" value="Rev_trsase/Diguanyl_cyclase"/>
</dbReference>
<feature type="region of interest" description="Disordered" evidence="1">
    <location>
        <begin position="1718"/>
        <end position="1738"/>
    </location>
</feature>
<dbReference type="EMBL" id="CAJHNJ030000057">
    <property type="protein sequence ID" value="CAG9133107.1"/>
    <property type="molecule type" value="Genomic_DNA"/>
</dbReference>
<feature type="region of interest" description="Disordered" evidence="1">
    <location>
        <begin position="2453"/>
        <end position="2514"/>
    </location>
</feature>
<dbReference type="Gene3D" id="3.60.10.10">
    <property type="entry name" value="Endonuclease/exonuclease/phosphatase"/>
    <property type="match status" value="1"/>
</dbReference>
<dbReference type="InterPro" id="IPR043502">
    <property type="entry name" value="DNA/RNA_pol_sf"/>
</dbReference>
<organism evidence="4 5">
    <name type="scientific">Plutella xylostella</name>
    <name type="common">Diamondback moth</name>
    <name type="synonym">Plutella maculipennis</name>
    <dbReference type="NCBI Taxonomy" id="51655"/>
    <lineage>
        <taxon>Eukaryota</taxon>
        <taxon>Metazoa</taxon>
        <taxon>Ecdysozoa</taxon>
        <taxon>Arthropoda</taxon>
        <taxon>Hexapoda</taxon>
        <taxon>Insecta</taxon>
        <taxon>Pterygota</taxon>
        <taxon>Neoptera</taxon>
        <taxon>Endopterygota</taxon>
        <taxon>Lepidoptera</taxon>
        <taxon>Glossata</taxon>
        <taxon>Ditrysia</taxon>
        <taxon>Yponomeutoidea</taxon>
        <taxon>Plutellidae</taxon>
        <taxon>Plutella</taxon>
    </lineage>
</organism>
<feature type="compositionally biased region" description="Pro residues" evidence="1">
    <location>
        <begin position="982"/>
        <end position="996"/>
    </location>
</feature>
<gene>
    <name evidence="4" type="ORF">PLXY2_LOCUS11347</name>
</gene>
<feature type="compositionally biased region" description="Low complexity" evidence="1">
    <location>
        <begin position="1481"/>
        <end position="1491"/>
    </location>
</feature>
<dbReference type="PANTHER" id="PTHR47027:SF20">
    <property type="entry name" value="REVERSE TRANSCRIPTASE-LIKE PROTEIN WITH RNA-DIRECTED DNA POLYMERASE DOMAIN"/>
    <property type="match status" value="1"/>
</dbReference>
<feature type="compositionally biased region" description="Basic residues" evidence="1">
    <location>
        <begin position="1245"/>
        <end position="1257"/>
    </location>
</feature>
<dbReference type="SUPFAM" id="SSF56219">
    <property type="entry name" value="DNase I-like"/>
    <property type="match status" value="1"/>
</dbReference>
<dbReference type="SUPFAM" id="SSF56672">
    <property type="entry name" value="DNA/RNA polymerases"/>
    <property type="match status" value="1"/>
</dbReference>
<evidence type="ECO:0000256" key="1">
    <source>
        <dbReference type="SAM" id="MobiDB-lite"/>
    </source>
</evidence>
<dbReference type="GO" id="GO:0003824">
    <property type="term" value="F:catalytic activity"/>
    <property type="evidence" value="ECO:0007669"/>
    <property type="project" value="InterPro"/>
</dbReference>
<dbReference type="Gene3D" id="2.30.30.140">
    <property type="match status" value="1"/>
</dbReference>
<feature type="compositionally biased region" description="Basic and acidic residues" evidence="1">
    <location>
        <begin position="1070"/>
        <end position="1085"/>
    </location>
</feature>
<feature type="region of interest" description="Disordered" evidence="1">
    <location>
        <begin position="1058"/>
        <end position="1085"/>
    </location>
</feature>
<evidence type="ECO:0000259" key="3">
    <source>
        <dbReference type="PROSITE" id="PS50878"/>
    </source>
</evidence>
<name>A0A8S4G123_PLUXY</name>
<dbReference type="PANTHER" id="PTHR47027">
    <property type="entry name" value="REVERSE TRANSCRIPTASE DOMAIN-CONTAINING PROTEIN"/>
    <property type="match status" value="1"/>
</dbReference>
<dbReference type="CDD" id="cd09076">
    <property type="entry name" value="L1-EN"/>
    <property type="match status" value="1"/>
</dbReference>
<dbReference type="Pfam" id="PF14529">
    <property type="entry name" value="Exo_endo_phos_2"/>
    <property type="match status" value="1"/>
</dbReference>
<dbReference type="Pfam" id="PF00078">
    <property type="entry name" value="RVT_1"/>
    <property type="match status" value="1"/>
</dbReference>
<feature type="compositionally biased region" description="Basic and acidic residues" evidence="1">
    <location>
        <begin position="997"/>
        <end position="1006"/>
    </location>
</feature>
<feature type="region of interest" description="Disordered" evidence="1">
    <location>
        <begin position="2280"/>
        <end position="2350"/>
    </location>
</feature>
<feature type="compositionally biased region" description="Basic residues" evidence="1">
    <location>
        <begin position="2631"/>
        <end position="2646"/>
    </location>
</feature>
<dbReference type="GO" id="GO:0071897">
    <property type="term" value="P:DNA biosynthetic process"/>
    <property type="evidence" value="ECO:0007669"/>
    <property type="project" value="UniProtKB-ARBA"/>
</dbReference>
<evidence type="ECO:0000259" key="2">
    <source>
        <dbReference type="PROSITE" id="PS50812"/>
    </source>
</evidence>
<dbReference type="CDD" id="cd01650">
    <property type="entry name" value="RT_nLTR_like"/>
    <property type="match status" value="1"/>
</dbReference>
<protein>
    <submittedName>
        <fullName evidence="4">(diamondback moth) hypothetical protein</fullName>
    </submittedName>
</protein>